<name>A0A1I0VGK6_9BACI</name>
<keyword evidence="1" id="KW-1003">Cell membrane</keyword>
<evidence type="ECO:0000313" key="3">
    <source>
        <dbReference type="Proteomes" id="UP000198642"/>
    </source>
</evidence>
<proteinExistence type="inferred from homology"/>
<accession>A0A1I0VGK6</accession>
<dbReference type="Proteomes" id="UP000198642">
    <property type="component" value="Unassembled WGS sequence"/>
</dbReference>
<dbReference type="PANTHER" id="PTHR33383">
    <property type="entry name" value="MEMBRANE PROTEIN INSERTION EFFICIENCY FACTOR-RELATED"/>
    <property type="match status" value="1"/>
</dbReference>
<dbReference type="PANTHER" id="PTHR33383:SF1">
    <property type="entry name" value="MEMBRANE PROTEIN INSERTION EFFICIENCY FACTOR-RELATED"/>
    <property type="match status" value="1"/>
</dbReference>
<dbReference type="AlphaFoldDB" id="A0A1I0VGK6"/>
<dbReference type="SMART" id="SM01234">
    <property type="entry name" value="Haemolytic"/>
    <property type="match status" value="1"/>
</dbReference>
<evidence type="ECO:0000313" key="2">
    <source>
        <dbReference type="EMBL" id="SFA75442.1"/>
    </source>
</evidence>
<sequence>MAMKYLLIGLIKFYRRTISPFKPPTCRFFPTCSEYGLEAIRRFGFFKGGFLTLRRISKCHPFHSGGVDLVPEKRQNNRIHPRSD</sequence>
<comment type="subcellular location">
    <subcellularLocation>
        <location evidence="1">Cell membrane</location>
        <topology evidence="1">Peripheral membrane protein</topology>
        <orientation evidence="1">Cytoplasmic side</orientation>
    </subcellularLocation>
</comment>
<keyword evidence="1" id="KW-0472">Membrane</keyword>
<comment type="similarity">
    <text evidence="1">Belongs to the UPF0161 family.</text>
</comment>
<dbReference type="GO" id="GO:0005886">
    <property type="term" value="C:plasma membrane"/>
    <property type="evidence" value="ECO:0007669"/>
    <property type="project" value="UniProtKB-SubCell"/>
</dbReference>
<evidence type="ECO:0000256" key="1">
    <source>
        <dbReference type="HAMAP-Rule" id="MF_00386"/>
    </source>
</evidence>
<reference evidence="2 3" key="1">
    <citation type="submission" date="2016-10" db="EMBL/GenBank/DDBJ databases">
        <authorList>
            <person name="de Groot N.N."/>
        </authorList>
    </citation>
    <scope>NUCLEOTIDE SEQUENCE [LARGE SCALE GENOMIC DNA]</scope>
    <source>
        <strain evidence="2 3">CGMCC 1.3702</strain>
    </source>
</reference>
<keyword evidence="3" id="KW-1185">Reference proteome</keyword>
<dbReference type="Pfam" id="PF01809">
    <property type="entry name" value="YidD"/>
    <property type="match status" value="1"/>
</dbReference>
<dbReference type="NCBIfam" id="TIGR00278">
    <property type="entry name" value="membrane protein insertion efficiency factor YidD"/>
    <property type="match status" value="1"/>
</dbReference>
<comment type="function">
    <text evidence="1">Could be involved in insertion of integral membrane proteins into the membrane.</text>
</comment>
<dbReference type="STRING" id="237679.SAMN04488072_101404"/>
<organism evidence="2 3">
    <name type="scientific">Lentibacillus halodurans</name>
    <dbReference type="NCBI Taxonomy" id="237679"/>
    <lineage>
        <taxon>Bacteria</taxon>
        <taxon>Bacillati</taxon>
        <taxon>Bacillota</taxon>
        <taxon>Bacilli</taxon>
        <taxon>Bacillales</taxon>
        <taxon>Bacillaceae</taxon>
        <taxon>Lentibacillus</taxon>
    </lineage>
</organism>
<gene>
    <name evidence="2" type="ORF">SAMN04488072_101404</name>
</gene>
<protein>
    <recommendedName>
        <fullName evidence="1">Putative membrane protein insertion efficiency factor</fullName>
    </recommendedName>
</protein>
<dbReference type="InterPro" id="IPR002696">
    <property type="entry name" value="Membr_insert_effic_factor_YidD"/>
</dbReference>
<dbReference type="EMBL" id="FOJW01000001">
    <property type="protein sequence ID" value="SFA75442.1"/>
    <property type="molecule type" value="Genomic_DNA"/>
</dbReference>
<dbReference type="HAMAP" id="MF_00386">
    <property type="entry name" value="UPF0161_YidD"/>
    <property type="match status" value="1"/>
</dbReference>